<gene>
    <name evidence="2" type="ORF">F3J40_03040</name>
</gene>
<comment type="caution">
    <text evidence="2">The sequence shown here is derived from an EMBL/GenBank/DDBJ whole genome shotgun (WGS) entry which is preliminary data.</text>
</comment>
<keyword evidence="3" id="KW-1185">Reference proteome</keyword>
<name>A0ABX0RAT9_9GAMM</name>
<dbReference type="RefSeq" id="WP_167012544.1">
    <property type="nucleotide sequence ID" value="NZ_VWXF01000001.1"/>
</dbReference>
<evidence type="ECO:0000256" key="1">
    <source>
        <dbReference type="SAM" id="Phobius"/>
    </source>
</evidence>
<reference evidence="2 3" key="1">
    <citation type="journal article" date="2019" name="bioRxiv">
        <title>Bacteria contribute to plant secondary compound degradation in a generalist herbivore system.</title>
        <authorList>
            <person name="Francoeur C.B."/>
            <person name="Khadempour L."/>
            <person name="Moreira-Soto R.D."/>
            <person name="Gotting K."/>
            <person name="Book A.J."/>
            <person name="Pinto-Tomas A.A."/>
            <person name="Keefover-Ring K."/>
            <person name="Currie C.R."/>
        </authorList>
    </citation>
    <scope>NUCLEOTIDE SEQUENCE [LARGE SCALE GENOMIC DNA]</scope>
    <source>
        <strain evidence="2">Acro-835</strain>
    </source>
</reference>
<proteinExistence type="predicted"/>
<evidence type="ECO:0000313" key="2">
    <source>
        <dbReference type="EMBL" id="NIF20594.1"/>
    </source>
</evidence>
<feature type="transmembrane region" description="Helical" evidence="1">
    <location>
        <begin position="6"/>
        <end position="23"/>
    </location>
</feature>
<evidence type="ECO:0000313" key="3">
    <source>
        <dbReference type="Proteomes" id="UP001515683"/>
    </source>
</evidence>
<keyword evidence="1" id="KW-0812">Transmembrane</keyword>
<dbReference type="Proteomes" id="UP001515683">
    <property type="component" value="Unassembled WGS sequence"/>
</dbReference>
<accession>A0ABX0RAT9</accession>
<dbReference type="EMBL" id="VWXF01000001">
    <property type="protein sequence ID" value="NIF20594.1"/>
    <property type="molecule type" value="Genomic_DNA"/>
</dbReference>
<keyword evidence="1" id="KW-0472">Membrane</keyword>
<protein>
    <submittedName>
        <fullName evidence="2">Uncharacterized protein</fullName>
    </submittedName>
</protein>
<keyword evidence="1" id="KW-1133">Transmembrane helix</keyword>
<organism evidence="2 3">
    <name type="scientific">Candidatus Pantoea multigeneris</name>
    <dbReference type="NCBI Taxonomy" id="2608357"/>
    <lineage>
        <taxon>Bacteria</taxon>
        <taxon>Pseudomonadati</taxon>
        <taxon>Pseudomonadota</taxon>
        <taxon>Gammaproteobacteria</taxon>
        <taxon>Enterobacterales</taxon>
        <taxon>Erwiniaceae</taxon>
        <taxon>Pantoea</taxon>
    </lineage>
</organism>
<sequence length="189" mass="22372">MEIIKYLIPLITFLLGMLLTPYIEGLKEKRKNRILKDNIWIELHDELINLKGSIKETDKNISFRKNKIEKLQYLNLPQEIELLILSDKLKEIYPYLTREQRLACKTLIKLQDSINEKREEVIKNYLGSNSRCQRLEEAMLKEKLSMYYLINQLIHSKDKFTRPTESNDHLILKAAASLDIQNKPSRTNN</sequence>